<sequence>MHRLFRLVLPWRQLKCLECGEETEKDVCLHTPEPKPGYTPCSYRVRPSAAAGYVQAKCYPTCGNSAHVVRKCKCCGSLGSVELLPGSGEAITAGTTIFMTLECIGYRPISFCPGQNWTLSTVTGQKVHMEFMGGMFKGSNEDDEDGIVINGVQFFVNCVAN</sequence>
<dbReference type="GO" id="GO:0008270">
    <property type="term" value="F:zinc ion binding"/>
    <property type="evidence" value="ECO:0007669"/>
    <property type="project" value="TreeGrafter"/>
</dbReference>
<dbReference type="SUPFAM" id="SSF141678">
    <property type="entry name" value="MAL13P1.257-like"/>
    <property type="match status" value="1"/>
</dbReference>
<keyword evidence="2" id="KW-0479">Metal-binding</keyword>
<comment type="similarity">
    <text evidence="1">Belongs to the UPF0587 family.</text>
</comment>
<dbReference type="Pfam" id="PF05907">
    <property type="entry name" value="CXXC_Zn-b_euk"/>
    <property type="match status" value="1"/>
</dbReference>
<evidence type="ECO:0000313" key="5">
    <source>
        <dbReference type="Proteomes" id="UP001054889"/>
    </source>
</evidence>
<dbReference type="Proteomes" id="UP001054889">
    <property type="component" value="Unassembled WGS sequence"/>
</dbReference>
<dbReference type="AlphaFoldDB" id="A0AAV5CHP0"/>
<evidence type="ECO:0000256" key="3">
    <source>
        <dbReference type="ARBA" id="ARBA00022833"/>
    </source>
</evidence>
<comment type="caution">
    <text evidence="4">The sequence shown here is derived from an EMBL/GenBank/DDBJ whole genome shotgun (WGS) entry which is preliminary data.</text>
</comment>
<evidence type="ECO:0000313" key="4">
    <source>
        <dbReference type="EMBL" id="GJM97602.1"/>
    </source>
</evidence>
<reference evidence="4" key="2">
    <citation type="submission" date="2021-12" db="EMBL/GenBank/DDBJ databases">
        <title>Resequencing data analysis of finger millet.</title>
        <authorList>
            <person name="Hatakeyama M."/>
            <person name="Aluri S."/>
            <person name="Balachadran M.T."/>
            <person name="Sivarajan S.R."/>
            <person name="Poveda L."/>
            <person name="Shimizu-Inatsugi R."/>
            <person name="Schlapbach R."/>
            <person name="Sreeman S.M."/>
            <person name="Shimizu K.K."/>
        </authorList>
    </citation>
    <scope>NUCLEOTIDE SEQUENCE</scope>
</reference>
<name>A0AAV5CHP0_ELECO</name>
<proteinExistence type="inferred from homology"/>
<evidence type="ECO:0000256" key="1">
    <source>
        <dbReference type="ARBA" id="ARBA00007818"/>
    </source>
</evidence>
<dbReference type="PANTHER" id="PTHR12857">
    <property type="entry name" value="CXXC MOTIF CONTAINING ZINC BINDING PROTEIN"/>
    <property type="match status" value="1"/>
</dbReference>
<dbReference type="EMBL" id="BQKI01000007">
    <property type="protein sequence ID" value="GJM97602.1"/>
    <property type="molecule type" value="Genomic_DNA"/>
</dbReference>
<dbReference type="PANTHER" id="PTHR12857:SF0">
    <property type="entry name" value="CXXC MOTIF CONTAINING ZINC BINDING PROTEIN"/>
    <property type="match status" value="1"/>
</dbReference>
<keyword evidence="3" id="KW-0862">Zinc</keyword>
<gene>
    <name evidence="4" type="primary">ga14538</name>
    <name evidence="4" type="ORF">PR202_ga14538</name>
</gene>
<keyword evidence="5" id="KW-1185">Reference proteome</keyword>
<organism evidence="4 5">
    <name type="scientific">Eleusine coracana subsp. coracana</name>
    <dbReference type="NCBI Taxonomy" id="191504"/>
    <lineage>
        <taxon>Eukaryota</taxon>
        <taxon>Viridiplantae</taxon>
        <taxon>Streptophyta</taxon>
        <taxon>Embryophyta</taxon>
        <taxon>Tracheophyta</taxon>
        <taxon>Spermatophyta</taxon>
        <taxon>Magnoliopsida</taxon>
        <taxon>Liliopsida</taxon>
        <taxon>Poales</taxon>
        <taxon>Poaceae</taxon>
        <taxon>PACMAD clade</taxon>
        <taxon>Chloridoideae</taxon>
        <taxon>Cynodonteae</taxon>
        <taxon>Eleusininae</taxon>
        <taxon>Eleusine</taxon>
    </lineage>
</organism>
<evidence type="ECO:0000256" key="2">
    <source>
        <dbReference type="ARBA" id="ARBA00022723"/>
    </source>
</evidence>
<protein>
    <submittedName>
        <fullName evidence="4">Uncharacterized protein</fullName>
    </submittedName>
</protein>
<accession>A0AAV5CHP0</accession>
<reference evidence="4" key="1">
    <citation type="journal article" date="2018" name="DNA Res.">
        <title>Multiple hybrid de novo genome assembly of finger millet, an orphan allotetraploid crop.</title>
        <authorList>
            <person name="Hatakeyama M."/>
            <person name="Aluri S."/>
            <person name="Balachadran M.T."/>
            <person name="Sivarajan S.R."/>
            <person name="Patrignani A."/>
            <person name="Gruter S."/>
            <person name="Poveda L."/>
            <person name="Shimizu-Inatsugi R."/>
            <person name="Baeten J."/>
            <person name="Francoijs K.J."/>
            <person name="Nataraja K.N."/>
            <person name="Reddy Y.A.N."/>
            <person name="Phadnis S."/>
            <person name="Ravikumar R.L."/>
            <person name="Schlapbach R."/>
            <person name="Sreeman S.M."/>
            <person name="Shimizu K.K."/>
        </authorList>
    </citation>
    <scope>NUCLEOTIDE SEQUENCE</scope>
</reference>
<dbReference type="InterPro" id="IPR008584">
    <property type="entry name" value="CXXC_Zn-binding_euk"/>
</dbReference>